<evidence type="ECO:0000256" key="1">
    <source>
        <dbReference type="ARBA" id="ARBA00004496"/>
    </source>
</evidence>
<accession>A0A444WAL7</accession>
<feature type="binding site" evidence="14">
    <location>
        <position position="50"/>
    </location>
    <ligand>
        <name>ATP</name>
        <dbReference type="ChEBI" id="CHEBI:30616"/>
    </ligand>
</feature>
<dbReference type="GO" id="GO:0003725">
    <property type="term" value="F:double-stranded RNA binding"/>
    <property type="evidence" value="ECO:0007669"/>
    <property type="project" value="UniProtKB-UniRule"/>
</dbReference>
<evidence type="ECO:0000256" key="10">
    <source>
        <dbReference type="ARBA" id="ARBA00022840"/>
    </source>
</evidence>
<feature type="binding site" evidence="14">
    <location>
        <position position="225"/>
    </location>
    <ligand>
        <name>ATP</name>
        <dbReference type="ChEBI" id="CHEBI:30616"/>
    </ligand>
</feature>
<evidence type="ECO:0000256" key="8">
    <source>
        <dbReference type="ARBA" id="ARBA00022695"/>
    </source>
</evidence>
<feature type="binding site" evidence="14">
    <location>
        <position position="187"/>
    </location>
    <ligand>
        <name>ATP</name>
        <dbReference type="ChEBI" id="CHEBI:30616"/>
    </ligand>
</feature>
<name>A0A444WAL7_9FLAO</name>
<keyword evidence="10 13" id="KW-0067">ATP-binding</keyword>
<protein>
    <recommendedName>
        <fullName evidence="4 13">Threonylcarbamoyl-AMP synthase</fullName>
        <shortName evidence="13">TC-AMP synthase</shortName>
        <ecNumber evidence="3 13">2.7.7.87</ecNumber>
    </recommendedName>
    <alternativeName>
        <fullName evidence="11 13">L-threonylcarbamoyladenylate synthase</fullName>
    </alternativeName>
</protein>
<evidence type="ECO:0000256" key="6">
    <source>
        <dbReference type="ARBA" id="ARBA00022679"/>
    </source>
</evidence>
<feature type="binding site" evidence="14">
    <location>
        <position position="143"/>
    </location>
    <ligand>
        <name>ATP</name>
        <dbReference type="ChEBI" id="CHEBI:30616"/>
    </ligand>
</feature>
<evidence type="ECO:0000256" key="11">
    <source>
        <dbReference type="ARBA" id="ARBA00029774"/>
    </source>
</evidence>
<keyword evidence="5 13" id="KW-0963">Cytoplasm</keyword>
<dbReference type="Pfam" id="PF01300">
    <property type="entry name" value="Sua5_yciO_yrdC"/>
    <property type="match status" value="1"/>
</dbReference>
<evidence type="ECO:0000313" key="17">
    <source>
        <dbReference type="Proteomes" id="UP000289775"/>
    </source>
</evidence>
<organism evidence="16 17">
    <name type="scientific">Flavobacterium beibuense</name>
    <dbReference type="NCBI Taxonomy" id="657326"/>
    <lineage>
        <taxon>Bacteria</taxon>
        <taxon>Pseudomonadati</taxon>
        <taxon>Bacteroidota</taxon>
        <taxon>Flavobacteriia</taxon>
        <taxon>Flavobacteriales</taxon>
        <taxon>Flavobacteriaceae</taxon>
        <taxon>Flavobacterium</taxon>
    </lineage>
</organism>
<feature type="binding site" evidence="14">
    <location>
        <position position="109"/>
    </location>
    <ligand>
        <name>ATP</name>
        <dbReference type="ChEBI" id="CHEBI:30616"/>
    </ligand>
</feature>
<feature type="binding site" evidence="14">
    <location>
        <position position="113"/>
    </location>
    <ligand>
        <name>L-threonine</name>
        <dbReference type="ChEBI" id="CHEBI:57926"/>
    </ligand>
</feature>
<comment type="subcellular location">
    <subcellularLocation>
        <location evidence="1 13">Cytoplasm</location>
    </subcellularLocation>
</comment>
<feature type="binding site" evidence="14">
    <location>
        <position position="54"/>
    </location>
    <ligand>
        <name>ATP</name>
        <dbReference type="ChEBI" id="CHEBI:30616"/>
    </ligand>
</feature>
<dbReference type="OrthoDB" id="9814580at2"/>
<keyword evidence="8 13" id="KW-0548">Nucleotidyltransferase</keyword>
<dbReference type="GO" id="GO:0061710">
    <property type="term" value="F:L-threonylcarbamoyladenylate synthase"/>
    <property type="evidence" value="ECO:0007669"/>
    <property type="project" value="UniProtKB-EC"/>
</dbReference>
<keyword evidence="7 13" id="KW-0819">tRNA processing</keyword>
<dbReference type="GO" id="GO:0000049">
    <property type="term" value="F:tRNA binding"/>
    <property type="evidence" value="ECO:0007669"/>
    <property type="project" value="TreeGrafter"/>
</dbReference>
<feature type="binding site" evidence="14">
    <location>
        <position position="133"/>
    </location>
    <ligand>
        <name>L-threonine</name>
        <dbReference type="ChEBI" id="CHEBI:57926"/>
    </ligand>
</feature>
<dbReference type="Gene3D" id="3.90.870.10">
    <property type="entry name" value="DHBP synthase"/>
    <property type="match status" value="1"/>
</dbReference>
<evidence type="ECO:0000259" key="15">
    <source>
        <dbReference type="PROSITE" id="PS51163"/>
    </source>
</evidence>
<dbReference type="InterPro" id="IPR038385">
    <property type="entry name" value="Sua5/YwlC_C"/>
</dbReference>
<dbReference type="RefSeq" id="WP_129751075.1">
    <property type="nucleotide sequence ID" value="NZ_JUIW01000006.1"/>
</dbReference>
<evidence type="ECO:0000256" key="9">
    <source>
        <dbReference type="ARBA" id="ARBA00022741"/>
    </source>
</evidence>
<feature type="binding site" evidence="14">
    <location>
        <position position="27"/>
    </location>
    <ligand>
        <name>L-threonine</name>
        <dbReference type="ChEBI" id="CHEBI:57926"/>
    </ligand>
</feature>
<dbReference type="PROSITE" id="PS51163">
    <property type="entry name" value="YRDC"/>
    <property type="match status" value="1"/>
</dbReference>
<dbReference type="EC" id="2.7.7.87" evidence="3 13"/>
<feature type="domain" description="YrdC-like" evidence="15">
    <location>
        <begin position="5"/>
        <end position="191"/>
    </location>
</feature>
<comment type="caution">
    <text evidence="16">The sequence shown here is derived from an EMBL/GenBank/DDBJ whole genome shotgun (WGS) entry which is preliminary data.</text>
</comment>
<dbReference type="Proteomes" id="UP000289775">
    <property type="component" value="Unassembled WGS sequence"/>
</dbReference>
<evidence type="ECO:0000256" key="5">
    <source>
        <dbReference type="ARBA" id="ARBA00022490"/>
    </source>
</evidence>
<dbReference type="GO" id="GO:0005737">
    <property type="term" value="C:cytoplasm"/>
    <property type="evidence" value="ECO:0007669"/>
    <property type="project" value="UniProtKB-SubCell"/>
</dbReference>
<dbReference type="InterPro" id="IPR005145">
    <property type="entry name" value="Sua5_C"/>
</dbReference>
<dbReference type="InterPro" id="IPR017945">
    <property type="entry name" value="DHBP_synth_RibB-like_a/b_dom"/>
</dbReference>
<keyword evidence="6 13" id="KW-0808">Transferase</keyword>
<sequence>MPEIITDTALAREALNKGQLVAIPTETVYGLAGNALSENAVNSIFAAKGRPAFNPLIVHVSGIDAVGEIAQGIPATATLLAKTFWPGPLTLVLDKKAGVPMATTGGLTTVAVRVPDHRLTLSLLEKLDYPLAAPSANPSGRTSPTCAVHVKDYFDTEFPYILDGGRCRSGVESTIIGFDKGQAVLYRHGAIPAEAISSVTGRLMVNYPEKKEKNPCAPGMLSRHYATTKPLLLSGDPLALATYLAPKKAGILFFRDSVQKNVCAVSRTLSPSGSLSEACHNLYAFLHELDRQPVDLIIAEEIPYRGLGTTINDRLRRAAKK</sequence>
<evidence type="ECO:0000256" key="12">
    <source>
        <dbReference type="ARBA" id="ARBA00048366"/>
    </source>
</evidence>
<dbReference type="PIRSF" id="PIRSF004930">
    <property type="entry name" value="Tln_factor_SUA5"/>
    <property type="match status" value="1"/>
</dbReference>
<comment type="similarity">
    <text evidence="2 13">Belongs to the SUA5 family.</text>
</comment>
<evidence type="ECO:0000256" key="4">
    <source>
        <dbReference type="ARBA" id="ARBA00015492"/>
    </source>
</evidence>
<dbReference type="GO" id="GO:0008033">
    <property type="term" value="P:tRNA processing"/>
    <property type="evidence" value="ECO:0007669"/>
    <property type="project" value="UniProtKB-KW"/>
</dbReference>
<evidence type="ECO:0000256" key="2">
    <source>
        <dbReference type="ARBA" id="ARBA00007663"/>
    </source>
</evidence>
<reference evidence="16 17" key="1">
    <citation type="submission" date="2014-12" db="EMBL/GenBank/DDBJ databases">
        <title>Genome sequence of Flavobacterium beibuense RSKm HC5.</title>
        <authorList>
            <person name="Kim J.F."/>
            <person name="Song J.Y."/>
            <person name="Kwak M.-J."/>
            <person name="Lee S.-W."/>
        </authorList>
    </citation>
    <scope>NUCLEOTIDE SEQUENCE [LARGE SCALE GENOMIC DNA]</scope>
    <source>
        <strain evidence="16 17">RSKm HC5</strain>
    </source>
</reference>
<dbReference type="InterPro" id="IPR006070">
    <property type="entry name" value="Sua5-like_dom"/>
</dbReference>
<feature type="binding site" evidence="14">
    <location>
        <position position="173"/>
    </location>
    <ligand>
        <name>L-threonine</name>
        <dbReference type="ChEBI" id="CHEBI:57926"/>
    </ligand>
</feature>
<dbReference type="InterPro" id="IPR010923">
    <property type="entry name" value="T(6)A37_SUA5"/>
</dbReference>
<dbReference type="Gene3D" id="3.40.50.11030">
    <property type="entry name" value="Threonylcarbamoyl-AMP synthase, C-terminal domain"/>
    <property type="match status" value="1"/>
</dbReference>
<evidence type="ECO:0000256" key="7">
    <source>
        <dbReference type="ARBA" id="ARBA00022694"/>
    </source>
</evidence>
<evidence type="ECO:0000256" key="3">
    <source>
        <dbReference type="ARBA" id="ARBA00012584"/>
    </source>
</evidence>
<keyword evidence="17" id="KW-1185">Reference proteome</keyword>
<evidence type="ECO:0000256" key="13">
    <source>
        <dbReference type="PIRNR" id="PIRNR004930"/>
    </source>
</evidence>
<dbReference type="SUPFAM" id="SSF55821">
    <property type="entry name" value="YrdC/RibB"/>
    <property type="match status" value="1"/>
</dbReference>
<dbReference type="EMBL" id="JUIW01000006">
    <property type="protein sequence ID" value="RYJ42846.1"/>
    <property type="molecule type" value="Genomic_DNA"/>
</dbReference>
<proteinExistence type="inferred from homology"/>
<dbReference type="InterPro" id="IPR050156">
    <property type="entry name" value="TC-AMP_synthase_SUA5"/>
</dbReference>
<keyword evidence="9 13" id="KW-0547">Nucleotide-binding</keyword>
<feature type="binding site" evidence="14">
    <location>
        <position position="59"/>
    </location>
    <ligand>
        <name>ATP</name>
        <dbReference type="ChEBI" id="CHEBI:30616"/>
    </ligand>
</feature>
<evidence type="ECO:0000313" key="16">
    <source>
        <dbReference type="EMBL" id="RYJ42846.1"/>
    </source>
</evidence>
<feature type="binding site" evidence="14">
    <location>
        <position position="135"/>
    </location>
    <ligand>
        <name>ATP</name>
        <dbReference type="ChEBI" id="CHEBI:30616"/>
    </ligand>
</feature>
<dbReference type="GO" id="GO:0005524">
    <property type="term" value="F:ATP binding"/>
    <property type="evidence" value="ECO:0007669"/>
    <property type="project" value="UniProtKB-UniRule"/>
</dbReference>
<gene>
    <name evidence="16" type="ORF">NU09_1945</name>
</gene>
<comment type="catalytic activity">
    <reaction evidence="12 13">
        <text>L-threonine + hydrogencarbonate + ATP = L-threonylcarbamoyladenylate + diphosphate + H2O</text>
        <dbReference type="Rhea" id="RHEA:36407"/>
        <dbReference type="ChEBI" id="CHEBI:15377"/>
        <dbReference type="ChEBI" id="CHEBI:17544"/>
        <dbReference type="ChEBI" id="CHEBI:30616"/>
        <dbReference type="ChEBI" id="CHEBI:33019"/>
        <dbReference type="ChEBI" id="CHEBI:57926"/>
        <dbReference type="ChEBI" id="CHEBI:73682"/>
        <dbReference type="EC" id="2.7.7.87"/>
    </reaction>
</comment>
<dbReference type="PANTHER" id="PTHR17490">
    <property type="entry name" value="SUA5"/>
    <property type="match status" value="1"/>
</dbReference>
<dbReference type="AlphaFoldDB" id="A0A444WAL7"/>
<dbReference type="Pfam" id="PF03481">
    <property type="entry name" value="Sua5_C"/>
    <property type="match status" value="1"/>
</dbReference>
<evidence type="ECO:0000256" key="14">
    <source>
        <dbReference type="PIRSR" id="PIRSR004930-1"/>
    </source>
</evidence>
<dbReference type="NCBIfam" id="TIGR00057">
    <property type="entry name" value="L-threonylcarbamoyladenylate synthase"/>
    <property type="match status" value="1"/>
</dbReference>
<comment type="function">
    <text evidence="13">Required for the formation of a threonylcarbamoyl group on adenosine at position 37 (t(6)A37) in tRNAs that read codons beginning with adenine.</text>
</comment>
<dbReference type="GO" id="GO:0006450">
    <property type="term" value="P:regulation of translational fidelity"/>
    <property type="evidence" value="ECO:0007669"/>
    <property type="project" value="TreeGrafter"/>
</dbReference>
<dbReference type="PANTHER" id="PTHR17490:SF16">
    <property type="entry name" value="THREONYLCARBAMOYL-AMP SYNTHASE"/>
    <property type="match status" value="1"/>
</dbReference>